<dbReference type="AlphaFoldDB" id="A0A3S1BUZ1"/>
<feature type="compositionally biased region" description="Basic and acidic residues" evidence="1">
    <location>
        <begin position="173"/>
        <end position="183"/>
    </location>
</feature>
<dbReference type="EMBL" id="RQTK01000057">
    <property type="protein sequence ID" value="RUS89399.1"/>
    <property type="molecule type" value="Genomic_DNA"/>
</dbReference>
<comment type="caution">
    <text evidence="2">The sequence shown here is derived from an EMBL/GenBank/DDBJ whole genome shotgun (WGS) entry which is preliminary data.</text>
</comment>
<sequence length="183" mass="20676">METTPIARRKDSVTSFRKRSSVPALRKGSYVAFQPVTRNTGLRRHSCREVLGLTSRQLSSPLSFDLQTDEPDATTWSVLMSSIPAADRRMSQIRRQHLVISVPVCVVGKENPVTLTSMEAIERTLRRHHPEIVVKKKASPDEDLSSTTRTDNKIDLMSPPTTPGQSPTRDRKKAVVSEYRHHY</sequence>
<feature type="non-terminal residue" evidence="2">
    <location>
        <position position="183"/>
    </location>
</feature>
<proteinExistence type="predicted"/>
<evidence type="ECO:0000313" key="2">
    <source>
        <dbReference type="EMBL" id="RUS89399.1"/>
    </source>
</evidence>
<protein>
    <submittedName>
        <fullName evidence="2">Uncharacterized protein</fullName>
    </submittedName>
</protein>
<accession>A0A3S1BUZ1</accession>
<gene>
    <name evidence="2" type="ORF">EGW08_002836</name>
</gene>
<evidence type="ECO:0000313" key="3">
    <source>
        <dbReference type="Proteomes" id="UP000271974"/>
    </source>
</evidence>
<dbReference type="OrthoDB" id="10587180at2759"/>
<dbReference type="Proteomes" id="UP000271974">
    <property type="component" value="Unassembled WGS sequence"/>
</dbReference>
<keyword evidence="3" id="KW-1185">Reference proteome</keyword>
<evidence type="ECO:0000256" key="1">
    <source>
        <dbReference type="SAM" id="MobiDB-lite"/>
    </source>
</evidence>
<feature type="region of interest" description="Disordered" evidence="1">
    <location>
        <begin position="133"/>
        <end position="183"/>
    </location>
</feature>
<reference evidence="2 3" key="1">
    <citation type="submission" date="2019-01" db="EMBL/GenBank/DDBJ databases">
        <title>A draft genome assembly of the solar-powered sea slug Elysia chlorotica.</title>
        <authorList>
            <person name="Cai H."/>
            <person name="Li Q."/>
            <person name="Fang X."/>
            <person name="Li J."/>
            <person name="Curtis N.E."/>
            <person name="Altenburger A."/>
            <person name="Shibata T."/>
            <person name="Feng M."/>
            <person name="Maeda T."/>
            <person name="Schwartz J.A."/>
            <person name="Shigenobu S."/>
            <person name="Lundholm N."/>
            <person name="Nishiyama T."/>
            <person name="Yang H."/>
            <person name="Hasebe M."/>
            <person name="Li S."/>
            <person name="Pierce S.K."/>
            <person name="Wang J."/>
        </authorList>
    </citation>
    <scope>NUCLEOTIDE SEQUENCE [LARGE SCALE GENOMIC DNA]</scope>
    <source>
        <strain evidence="2">EC2010</strain>
        <tissue evidence="2">Whole organism of an adult</tissue>
    </source>
</reference>
<name>A0A3S1BUZ1_ELYCH</name>
<organism evidence="2 3">
    <name type="scientific">Elysia chlorotica</name>
    <name type="common">Eastern emerald elysia</name>
    <name type="synonym">Sea slug</name>
    <dbReference type="NCBI Taxonomy" id="188477"/>
    <lineage>
        <taxon>Eukaryota</taxon>
        <taxon>Metazoa</taxon>
        <taxon>Spiralia</taxon>
        <taxon>Lophotrochozoa</taxon>
        <taxon>Mollusca</taxon>
        <taxon>Gastropoda</taxon>
        <taxon>Heterobranchia</taxon>
        <taxon>Euthyneura</taxon>
        <taxon>Panpulmonata</taxon>
        <taxon>Sacoglossa</taxon>
        <taxon>Placobranchoidea</taxon>
        <taxon>Plakobranchidae</taxon>
        <taxon>Elysia</taxon>
    </lineage>
</organism>